<dbReference type="EMBL" id="MNCJ02000327">
    <property type="protein sequence ID" value="KAF5778555.1"/>
    <property type="molecule type" value="Genomic_DNA"/>
</dbReference>
<evidence type="ECO:0000256" key="5">
    <source>
        <dbReference type="ARBA" id="ARBA00022737"/>
    </source>
</evidence>
<keyword evidence="13" id="KW-1185">Reference proteome</keyword>
<dbReference type="GO" id="GO:0051607">
    <property type="term" value="P:defense response to virus"/>
    <property type="evidence" value="ECO:0007669"/>
    <property type="project" value="UniProtKB-ARBA"/>
</dbReference>
<dbReference type="FunFam" id="1.10.10.10:FF:000322">
    <property type="entry name" value="Probable disease resistance protein At1g63360"/>
    <property type="match status" value="1"/>
</dbReference>
<dbReference type="SUPFAM" id="SSF52540">
    <property type="entry name" value="P-loop containing nucleoside triphosphate hydrolases"/>
    <property type="match status" value="1"/>
</dbReference>
<evidence type="ECO:0000256" key="6">
    <source>
        <dbReference type="ARBA" id="ARBA00022741"/>
    </source>
</evidence>
<protein>
    <submittedName>
        <fullName evidence="11 12">P-loop containing nucleoside triphosphate hydrolase</fullName>
    </submittedName>
</protein>
<feature type="domain" description="NB-ARC" evidence="9">
    <location>
        <begin position="165"/>
        <end position="334"/>
    </location>
</feature>
<reference evidence="12" key="2">
    <citation type="submission" date="2017-02" db="EMBL/GenBank/DDBJ databases">
        <title>Sunflower complete genome.</title>
        <authorList>
            <person name="Langlade N."/>
            <person name="Munos S."/>
        </authorList>
    </citation>
    <scope>NUCLEOTIDE SEQUENCE [LARGE SCALE GENOMIC DNA]</scope>
    <source>
        <tissue evidence="12">Leaves</tissue>
    </source>
</reference>
<evidence type="ECO:0000256" key="7">
    <source>
        <dbReference type="ARBA" id="ARBA00022821"/>
    </source>
</evidence>
<dbReference type="Gene3D" id="1.10.10.10">
    <property type="entry name" value="Winged helix-like DNA-binding domain superfamily/Winged helix DNA-binding domain"/>
    <property type="match status" value="1"/>
</dbReference>
<dbReference type="Proteomes" id="UP000215914">
    <property type="component" value="Chromosome 13"/>
</dbReference>
<dbReference type="InterPro" id="IPR002182">
    <property type="entry name" value="NB-ARC"/>
</dbReference>
<sequence length="570" mass="65683">MAYTGLKLFMLKLKQMILSNNHPLVTPQFQLLYDGLGLMIQTIFVEKESDLHKLEEVRNLKRRFKDVTKEAHDMLDLFVSAINFKHKICDPISYVFDFSLIIEDVMRSIKSIREDFISILNNTKMELYPRTDSQKTRSAAAGGTSCSRNSPVWEENEIVVGLDPDIDIIRDKLSEDTKKLDVISIVGMGGSGKTTLATKVFNDRFVVYHFRVRGWVTVSQKYEKTDLLNQMLASIGVEMEHDQRDSYSHLREKLHKCLMGKRYLVVIDDIWNNKSWDDLKVVFPDNNNGSRLLVTSRHKRVALHAKSNGLIHQLRYLTDEESWELLHKKVFHGNDFPDVLTVPGMQIARNCHGLPLAVVVIAGVLAKEPVIKDTWERISRRGGSLIVKALALSLNHLPSHLRDCFLYLGSFPEDYRFGVPRLICLWIAQGFIQEVKSQSFEETAKDYLMELVDRNLVVIQDRKFNGAIKTFSLHDVLRELSMEIATKERFCTQVIGWDNCIIAPFKTSRIFIGHDTKLRSLLPFYSYSYESYIIHKCSQSWSAGSETMSSKIFPRRNIIINWLKVPCNLE</sequence>
<organism evidence="12 13">
    <name type="scientific">Helianthus annuus</name>
    <name type="common">Common sunflower</name>
    <dbReference type="NCBI Taxonomy" id="4232"/>
    <lineage>
        <taxon>Eukaryota</taxon>
        <taxon>Viridiplantae</taxon>
        <taxon>Streptophyta</taxon>
        <taxon>Embryophyta</taxon>
        <taxon>Tracheophyta</taxon>
        <taxon>Spermatophyta</taxon>
        <taxon>Magnoliopsida</taxon>
        <taxon>eudicotyledons</taxon>
        <taxon>Gunneridae</taxon>
        <taxon>Pentapetalae</taxon>
        <taxon>asterids</taxon>
        <taxon>campanulids</taxon>
        <taxon>Asterales</taxon>
        <taxon>Asteraceae</taxon>
        <taxon>Asteroideae</taxon>
        <taxon>Heliantheae alliance</taxon>
        <taxon>Heliantheae</taxon>
        <taxon>Helianthus</taxon>
    </lineage>
</organism>
<comment type="similarity">
    <text evidence="2">Belongs to the disease resistance NB-LRR family.</text>
</comment>
<dbReference type="InterPro" id="IPR036388">
    <property type="entry name" value="WH-like_DNA-bd_sf"/>
</dbReference>
<keyword evidence="12" id="KW-0378">Hydrolase</keyword>
<dbReference type="GO" id="GO:0005524">
    <property type="term" value="F:ATP binding"/>
    <property type="evidence" value="ECO:0007669"/>
    <property type="project" value="UniProtKB-KW"/>
</dbReference>
<dbReference type="FunFam" id="3.40.50.300:FF:001091">
    <property type="entry name" value="Probable disease resistance protein At1g61300"/>
    <property type="match status" value="1"/>
</dbReference>
<keyword evidence="7" id="KW-0611">Plant defense</keyword>
<evidence type="ECO:0000259" key="9">
    <source>
        <dbReference type="Pfam" id="PF00931"/>
    </source>
</evidence>
<dbReference type="GO" id="GO:0043531">
    <property type="term" value="F:ADP binding"/>
    <property type="evidence" value="ECO:0007669"/>
    <property type="project" value="InterPro"/>
</dbReference>
<evidence type="ECO:0000256" key="3">
    <source>
        <dbReference type="ARBA" id="ARBA00022490"/>
    </source>
</evidence>
<dbReference type="GO" id="GO:0016787">
    <property type="term" value="F:hydrolase activity"/>
    <property type="evidence" value="ECO:0007669"/>
    <property type="project" value="UniProtKB-KW"/>
</dbReference>
<dbReference type="Gramene" id="mRNA:HanXRQr2_Chr12g0548891">
    <property type="protein sequence ID" value="CDS:HanXRQr2_Chr12g0548891.1"/>
    <property type="gene ID" value="HanXRQr2_Chr12g0548891"/>
</dbReference>
<dbReference type="PANTHER" id="PTHR23155:SF1152">
    <property type="entry name" value="AAA+ ATPASE DOMAIN-CONTAINING PROTEIN"/>
    <property type="match status" value="1"/>
</dbReference>
<dbReference type="AlphaFoldDB" id="A0A251SQH2"/>
<dbReference type="InterPro" id="IPR042197">
    <property type="entry name" value="Apaf_helical"/>
</dbReference>
<dbReference type="Gene3D" id="1.10.8.430">
    <property type="entry name" value="Helical domain of apoptotic protease-activating factors"/>
    <property type="match status" value="1"/>
</dbReference>
<evidence type="ECO:0000256" key="8">
    <source>
        <dbReference type="ARBA" id="ARBA00022840"/>
    </source>
</evidence>
<evidence type="ECO:0000256" key="4">
    <source>
        <dbReference type="ARBA" id="ARBA00022614"/>
    </source>
</evidence>
<name>A0A251SQH2_HELAN</name>
<gene>
    <name evidence="12" type="ORF">HannXRQ_Chr13g0397101</name>
    <name evidence="11" type="ORF">HanXRQr2_Chr12g0548891</name>
</gene>
<comment type="subcellular location">
    <subcellularLocation>
        <location evidence="1">Cytoplasm</location>
    </subcellularLocation>
</comment>
<dbReference type="InterPro" id="IPR027417">
    <property type="entry name" value="P-loop_NTPase"/>
</dbReference>
<dbReference type="EMBL" id="CM007902">
    <property type="protein sequence ID" value="OTG00984.1"/>
    <property type="molecule type" value="Genomic_DNA"/>
</dbReference>
<reference evidence="11 13" key="1">
    <citation type="journal article" date="2017" name="Nature">
        <title>The sunflower genome provides insights into oil metabolism, flowering and Asterid evolution.</title>
        <authorList>
            <person name="Badouin H."/>
            <person name="Gouzy J."/>
            <person name="Grassa C.J."/>
            <person name="Murat F."/>
            <person name="Staton S.E."/>
            <person name="Cottret L."/>
            <person name="Lelandais-Briere C."/>
            <person name="Owens G.L."/>
            <person name="Carrere S."/>
            <person name="Mayjonade B."/>
            <person name="Legrand L."/>
            <person name="Gill N."/>
            <person name="Kane N.C."/>
            <person name="Bowers J.E."/>
            <person name="Hubner S."/>
            <person name="Bellec A."/>
            <person name="Berard A."/>
            <person name="Berges H."/>
            <person name="Blanchet N."/>
            <person name="Boniface M.C."/>
            <person name="Brunel D."/>
            <person name="Catrice O."/>
            <person name="Chaidir N."/>
            <person name="Claudel C."/>
            <person name="Donnadieu C."/>
            <person name="Faraut T."/>
            <person name="Fievet G."/>
            <person name="Helmstetter N."/>
            <person name="King M."/>
            <person name="Knapp S.J."/>
            <person name="Lai Z."/>
            <person name="Le Paslier M.C."/>
            <person name="Lippi Y."/>
            <person name="Lorenzon L."/>
            <person name="Mandel J.R."/>
            <person name="Marage G."/>
            <person name="Marchand G."/>
            <person name="Marquand E."/>
            <person name="Bret-Mestries E."/>
            <person name="Morien E."/>
            <person name="Nambeesan S."/>
            <person name="Nguyen T."/>
            <person name="Pegot-Espagnet P."/>
            <person name="Pouilly N."/>
            <person name="Raftis F."/>
            <person name="Sallet E."/>
            <person name="Schiex T."/>
            <person name="Thomas J."/>
            <person name="Vandecasteele C."/>
            <person name="Vares D."/>
            <person name="Vear F."/>
            <person name="Vautrin S."/>
            <person name="Crespi M."/>
            <person name="Mangin B."/>
            <person name="Burke J.M."/>
            <person name="Salse J."/>
            <person name="Munos S."/>
            <person name="Vincourt P."/>
            <person name="Rieseberg L.H."/>
            <person name="Langlade N.B."/>
        </authorList>
    </citation>
    <scope>NUCLEOTIDE SEQUENCE [LARGE SCALE GENOMIC DNA]</scope>
    <source>
        <strain evidence="13">cv. SF193</strain>
        <tissue evidence="11">Leaves</tissue>
    </source>
</reference>
<keyword evidence="3" id="KW-0963">Cytoplasm</keyword>
<dbReference type="InterPro" id="IPR044974">
    <property type="entry name" value="Disease_R_plants"/>
</dbReference>
<dbReference type="InParanoid" id="A0A251SQH2"/>
<dbReference type="PANTHER" id="PTHR23155">
    <property type="entry name" value="DISEASE RESISTANCE PROTEIN RP"/>
    <property type="match status" value="1"/>
</dbReference>
<dbReference type="OrthoDB" id="646178at2759"/>
<keyword evidence="6" id="KW-0547">Nucleotide-binding</keyword>
<accession>A0A251SQH2</accession>
<dbReference type="Pfam" id="PF00931">
    <property type="entry name" value="NB-ARC"/>
    <property type="match status" value="1"/>
</dbReference>
<evidence type="ECO:0000259" key="10">
    <source>
        <dbReference type="Pfam" id="PF23559"/>
    </source>
</evidence>
<reference evidence="11" key="3">
    <citation type="submission" date="2020-06" db="EMBL/GenBank/DDBJ databases">
        <title>Helianthus annuus Genome sequencing and assembly Release 2.</title>
        <authorList>
            <person name="Gouzy J."/>
            <person name="Langlade N."/>
            <person name="Munos S."/>
        </authorList>
    </citation>
    <scope>NUCLEOTIDE SEQUENCE</scope>
    <source>
        <tissue evidence="11">Leaves</tissue>
    </source>
</reference>
<dbReference type="Gene3D" id="3.40.50.300">
    <property type="entry name" value="P-loop containing nucleotide triphosphate hydrolases"/>
    <property type="match status" value="1"/>
</dbReference>
<dbReference type="Gene3D" id="1.20.5.4130">
    <property type="match status" value="1"/>
</dbReference>
<feature type="domain" description="Disease resistance protein winged helix" evidence="10">
    <location>
        <begin position="411"/>
        <end position="480"/>
    </location>
</feature>
<dbReference type="PRINTS" id="PR00364">
    <property type="entry name" value="DISEASERSIST"/>
</dbReference>
<evidence type="ECO:0000313" key="12">
    <source>
        <dbReference type="EMBL" id="OTG00984.1"/>
    </source>
</evidence>
<dbReference type="OMA" id="WEENEIV"/>
<evidence type="ECO:0000313" key="11">
    <source>
        <dbReference type="EMBL" id="KAF5778555.1"/>
    </source>
</evidence>
<keyword evidence="5" id="KW-0677">Repeat</keyword>
<dbReference type="InterPro" id="IPR058922">
    <property type="entry name" value="WHD_DRP"/>
</dbReference>
<keyword evidence="8" id="KW-0067">ATP-binding</keyword>
<keyword evidence="4" id="KW-0433">Leucine-rich repeat</keyword>
<evidence type="ECO:0000313" key="13">
    <source>
        <dbReference type="Proteomes" id="UP000215914"/>
    </source>
</evidence>
<dbReference type="Pfam" id="PF23559">
    <property type="entry name" value="WHD_DRP"/>
    <property type="match status" value="1"/>
</dbReference>
<evidence type="ECO:0000256" key="1">
    <source>
        <dbReference type="ARBA" id="ARBA00004496"/>
    </source>
</evidence>
<evidence type="ECO:0000256" key="2">
    <source>
        <dbReference type="ARBA" id="ARBA00008894"/>
    </source>
</evidence>
<proteinExistence type="inferred from homology"/>